<keyword evidence="7 11" id="KW-0346">Stress response</keyword>
<dbReference type="SUPFAM" id="SSF49493">
    <property type="entry name" value="HSP40/DnaJ peptide-binding domain"/>
    <property type="match status" value="2"/>
</dbReference>
<dbReference type="SUPFAM" id="SSF46565">
    <property type="entry name" value="Chaperone J-domain"/>
    <property type="match status" value="1"/>
</dbReference>
<dbReference type="Gene3D" id="2.60.260.20">
    <property type="entry name" value="Urease metallochaperone UreE, N-terminal domain"/>
    <property type="match status" value="2"/>
</dbReference>
<dbReference type="PANTHER" id="PTHR43096">
    <property type="entry name" value="DNAJ HOMOLOG 1, MITOCHONDRIAL-RELATED"/>
    <property type="match status" value="1"/>
</dbReference>
<feature type="repeat" description="CXXCXGXG motif" evidence="11">
    <location>
        <begin position="226"/>
        <end position="233"/>
    </location>
</feature>
<dbReference type="Pfam" id="PF00226">
    <property type="entry name" value="DnaJ"/>
    <property type="match status" value="1"/>
</dbReference>
<dbReference type="CDD" id="cd06257">
    <property type="entry name" value="DnaJ"/>
    <property type="match status" value="1"/>
</dbReference>
<feature type="binding site" evidence="11">
    <location>
        <position position="226"/>
    </location>
    <ligand>
        <name>Zn(2+)</name>
        <dbReference type="ChEBI" id="CHEBI:29105"/>
        <label>2</label>
    </ligand>
</feature>
<dbReference type="GO" id="GO:0005737">
    <property type="term" value="C:cytoplasm"/>
    <property type="evidence" value="ECO:0007669"/>
    <property type="project" value="UniProtKB-SubCell"/>
</dbReference>
<dbReference type="Pfam" id="PF01556">
    <property type="entry name" value="DnaJ_C"/>
    <property type="match status" value="1"/>
</dbReference>
<feature type="binding site" evidence="11">
    <location>
        <position position="187"/>
    </location>
    <ligand>
        <name>Zn(2+)</name>
        <dbReference type="ChEBI" id="CHEBI:29105"/>
        <label>1</label>
    </ligand>
</feature>
<evidence type="ECO:0000256" key="3">
    <source>
        <dbReference type="ARBA" id="ARBA00022723"/>
    </source>
</evidence>
<dbReference type="InterPro" id="IPR001305">
    <property type="entry name" value="HSP_DnaJ_Cys-rich_dom"/>
</dbReference>
<gene>
    <name evidence="11" type="primary">dnaJ</name>
    <name evidence="15" type="ORF">SAMN04490239_1769</name>
</gene>
<evidence type="ECO:0000256" key="9">
    <source>
        <dbReference type="ARBA" id="ARBA00061004"/>
    </source>
</evidence>
<dbReference type="CDD" id="cd10719">
    <property type="entry name" value="DnaJ_zf"/>
    <property type="match status" value="1"/>
</dbReference>
<dbReference type="InterPro" id="IPR036410">
    <property type="entry name" value="HSP_DnaJ_Cys-rich_dom_sf"/>
</dbReference>
<comment type="similarity">
    <text evidence="9 11">Belongs to the DnaJ family.</text>
</comment>
<evidence type="ECO:0000256" key="12">
    <source>
        <dbReference type="PROSITE-ProRule" id="PRU00546"/>
    </source>
</evidence>
<keyword evidence="16" id="KW-1185">Reference proteome</keyword>
<dbReference type="FunFam" id="2.60.260.20:FF:000005">
    <property type="entry name" value="Chaperone protein dnaJ 1, mitochondrial"/>
    <property type="match status" value="1"/>
</dbReference>
<feature type="repeat" description="CXXCXGXG motif" evidence="11">
    <location>
        <begin position="204"/>
        <end position="211"/>
    </location>
</feature>
<dbReference type="Gene3D" id="1.10.287.110">
    <property type="entry name" value="DnaJ domain"/>
    <property type="match status" value="1"/>
</dbReference>
<feature type="binding site" evidence="11">
    <location>
        <position position="190"/>
    </location>
    <ligand>
        <name>Zn(2+)</name>
        <dbReference type="ChEBI" id="CHEBI:29105"/>
        <label>1</label>
    </ligand>
</feature>
<dbReference type="Proteomes" id="UP000183561">
    <property type="component" value="Unassembled WGS sequence"/>
</dbReference>
<protein>
    <recommendedName>
        <fullName evidence="10 11">Chaperone protein DnaJ</fullName>
    </recommendedName>
</protein>
<dbReference type="InterPro" id="IPR008971">
    <property type="entry name" value="HSP40/DnaJ_pept-bd"/>
</dbReference>
<comment type="subunit">
    <text evidence="11">Homodimer.</text>
</comment>
<feature type="binding site" evidence="11">
    <location>
        <position position="229"/>
    </location>
    <ligand>
        <name>Zn(2+)</name>
        <dbReference type="ChEBI" id="CHEBI:29105"/>
        <label>2</label>
    </ligand>
</feature>
<dbReference type="AlphaFoldDB" id="A0A1H4MEC4"/>
<feature type="domain" description="CR-type" evidence="14">
    <location>
        <begin position="174"/>
        <end position="252"/>
    </location>
</feature>
<dbReference type="InterPro" id="IPR002939">
    <property type="entry name" value="DnaJ_C"/>
</dbReference>
<dbReference type="PRINTS" id="PR00625">
    <property type="entry name" value="JDOMAIN"/>
</dbReference>
<comment type="function">
    <text evidence="11">Participates actively in the response to hyperosmotic and heat shock by preventing the aggregation of stress-denatured proteins and by disaggregating proteins, also in an autonomous, DnaK-independent fashion. Unfolded proteins bind initially to DnaJ; upon interaction with the DnaJ-bound protein, DnaK hydrolyzes its bound ATP, resulting in the formation of a stable complex. GrpE releases ADP from DnaK; ATP binding to DnaK triggers the release of the substrate protein, thus completing the reaction cycle. Several rounds of ATP-dependent interactions between DnaJ, DnaK and GrpE are required for fully efficient folding. Also involved, together with DnaK and GrpE, in the DNA replication of plasmids through activation of initiation proteins.</text>
</comment>
<feature type="binding site" evidence="11">
    <location>
        <position position="207"/>
    </location>
    <ligand>
        <name>Zn(2+)</name>
        <dbReference type="ChEBI" id="CHEBI:29105"/>
        <label>2</label>
    </ligand>
</feature>
<evidence type="ECO:0000256" key="5">
    <source>
        <dbReference type="ARBA" id="ARBA00022771"/>
    </source>
</evidence>
<dbReference type="PANTHER" id="PTHR43096:SF54">
    <property type="entry name" value="CHAPERONE PROTEIN DNAJ 1"/>
    <property type="match status" value="1"/>
</dbReference>
<evidence type="ECO:0000256" key="2">
    <source>
        <dbReference type="ARBA" id="ARBA00022705"/>
    </source>
</evidence>
<dbReference type="InterPro" id="IPR036869">
    <property type="entry name" value="J_dom_sf"/>
</dbReference>
<evidence type="ECO:0000256" key="11">
    <source>
        <dbReference type="HAMAP-Rule" id="MF_01152"/>
    </source>
</evidence>
<dbReference type="RefSeq" id="WP_072948695.1">
    <property type="nucleotide sequence ID" value="NZ_FNSV01000005.1"/>
</dbReference>
<evidence type="ECO:0000256" key="4">
    <source>
        <dbReference type="ARBA" id="ARBA00022737"/>
    </source>
</evidence>
<dbReference type="GO" id="GO:0042026">
    <property type="term" value="P:protein refolding"/>
    <property type="evidence" value="ECO:0007669"/>
    <property type="project" value="TreeGrafter"/>
</dbReference>
<keyword evidence="5 11" id="KW-0863">Zinc-finger</keyword>
<dbReference type="EMBL" id="FNSV01000005">
    <property type="protein sequence ID" value="SEB81369.1"/>
    <property type="molecule type" value="Genomic_DNA"/>
</dbReference>
<organism evidence="15 16">
    <name type="scientific">Rhodococcus koreensis</name>
    <dbReference type="NCBI Taxonomy" id="99653"/>
    <lineage>
        <taxon>Bacteria</taxon>
        <taxon>Bacillati</taxon>
        <taxon>Actinomycetota</taxon>
        <taxon>Actinomycetes</taxon>
        <taxon>Mycobacteriales</taxon>
        <taxon>Nocardiaceae</taxon>
        <taxon>Rhodococcus</taxon>
    </lineage>
</organism>
<evidence type="ECO:0000256" key="1">
    <source>
        <dbReference type="ARBA" id="ARBA00022490"/>
    </source>
</evidence>
<evidence type="ECO:0000313" key="16">
    <source>
        <dbReference type="Proteomes" id="UP000183561"/>
    </source>
</evidence>
<dbReference type="HAMAP" id="MF_01152">
    <property type="entry name" value="DnaJ"/>
    <property type="match status" value="1"/>
</dbReference>
<dbReference type="InterPro" id="IPR018253">
    <property type="entry name" value="DnaJ_domain_CS"/>
</dbReference>
<dbReference type="OrthoDB" id="9779889at2"/>
<evidence type="ECO:0000256" key="8">
    <source>
        <dbReference type="ARBA" id="ARBA00023186"/>
    </source>
</evidence>
<evidence type="ECO:0000256" key="10">
    <source>
        <dbReference type="ARBA" id="ARBA00067609"/>
    </source>
</evidence>
<evidence type="ECO:0000256" key="7">
    <source>
        <dbReference type="ARBA" id="ARBA00023016"/>
    </source>
</evidence>
<proteinExistence type="inferred from homology"/>
<comment type="cofactor">
    <cofactor evidence="11">
        <name>Zn(2+)</name>
        <dbReference type="ChEBI" id="CHEBI:29105"/>
    </cofactor>
    <text evidence="11">Binds 2 Zn(2+) ions per monomer.</text>
</comment>
<dbReference type="Pfam" id="PF00684">
    <property type="entry name" value="DnaJ_CXXCXGXG"/>
    <property type="match status" value="1"/>
</dbReference>
<name>A0A1H4MEC4_9NOCA</name>
<dbReference type="GO" id="GO:0005524">
    <property type="term" value="F:ATP binding"/>
    <property type="evidence" value="ECO:0007669"/>
    <property type="project" value="InterPro"/>
</dbReference>
<feature type="domain" description="J" evidence="13">
    <location>
        <begin position="10"/>
        <end position="75"/>
    </location>
</feature>
<dbReference type="FunFam" id="2.10.230.10:FF:000002">
    <property type="entry name" value="Molecular chaperone DnaJ"/>
    <property type="match status" value="1"/>
</dbReference>
<keyword evidence="1 11" id="KW-0963">Cytoplasm</keyword>
<evidence type="ECO:0000256" key="6">
    <source>
        <dbReference type="ARBA" id="ARBA00022833"/>
    </source>
</evidence>
<feature type="repeat" description="CXXCXGXG motif" evidence="11">
    <location>
        <begin position="187"/>
        <end position="194"/>
    </location>
</feature>
<evidence type="ECO:0000259" key="14">
    <source>
        <dbReference type="PROSITE" id="PS51188"/>
    </source>
</evidence>
<feature type="binding site" evidence="11">
    <location>
        <position position="240"/>
    </location>
    <ligand>
        <name>Zn(2+)</name>
        <dbReference type="ChEBI" id="CHEBI:29105"/>
        <label>1</label>
    </ligand>
</feature>
<dbReference type="GO" id="GO:0009408">
    <property type="term" value="P:response to heat"/>
    <property type="evidence" value="ECO:0007669"/>
    <property type="project" value="InterPro"/>
</dbReference>
<keyword evidence="2 11" id="KW-0235">DNA replication</keyword>
<dbReference type="CDD" id="cd10747">
    <property type="entry name" value="DnaJ_C"/>
    <property type="match status" value="1"/>
</dbReference>
<dbReference type="InterPro" id="IPR012724">
    <property type="entry name" value="DnaJ"/>
</dbReference>
<dbReference type="GO" id="GO:0051082">
    <property type="term" value="F:unfolded protein binding"/>
    <property type="evidence" value="ECO:0007669"/>
    <property type="project" value="UniProtKB-UniRule"/>
</dbReference>
<feature type="binding site" evidence="11">
    <location>
        <position position="243"/>
    </location>
    <ligand>
        <name>Zn(2+)</name>
        <dbReference type="ChEBI" id="CHEBI:29105"/>
        <label>1</label>
    </ligand>
</feature>
<dbReference type="InterPro" id="IPR001623">
    <property type="entry name" value="DnaJ_domain"/>
</dbReference>
<evidence type="ECO:0000313" key="15">
    <source>
        <dbReference type="EMBL" id="SEB81369.1"/>
    </source>
</evidence>
<keyword evidence="8 11" id="KW-0143">Chaperone</keyword>
<comment type="domain">
    <text evidence="11">The J domain is necessary and sufficient to stimulate DnaK ATPase activity. Zinc center 1 plays an important role in the autonomous, DnaK-independent chaperone activity of DnaJ. Zinc center 2 is essential for interaction with DnaK and for DnaJ activity.</text>
</comment>
<reference evidence="16" key="1">
    <citation type="submission" date="2016-10" db="EMBL/GenBank/DDBJ databases">
        <authorList>
            <person name="Varghese N."/>
            <person name="Submissions S."/>
        </authorList>
    </citation>
    <scope>NUCLEOTIDE SEQUENCE [LARGE SCALE GENOMIC DNA]</scope>
    <source>
        <strain evidence="16">DSM 44498</strain>
    </source>
</reference>
<dbReference type="PROSITE" id="PS51188">
    <property type="entry name" value="ZF_CR"/>
    <property type="match status" value="1"/>
</dbReference>
<dbReference type="Gene3D" id="2.10.230.10">
    <property type="entry name" value="Heat shock protein DnaJ, cysteine-rich domain"/>
    <property type="match status" value="1"/>
</dbReference>
<dbReference type="SUPFAM" id="SSF57938">
    <property type="entry name" value="DnaJ/Hsp40 cysteine-rich domain"/>
    <property type="match status" value="1"/>
</dbReference>
<dbReference type="NCBIfam" id="NF010872">
    <property type="entry name" value="PRK14279.1"/>
    <property type="match status" value="1"/>
</dbReference>
<dbReference type="GO" id="GO:0006260">
    <property type="term" value="P:DNA replication"/>
    <property type="evidence" value="ECO:0007669"/>
    <property type="project" value="UniProtKB-KW"/>
</dbReference>
<accession>A0A1H4MEC4</accession>
<feature type="binding site" evidence="11">
    <location>
        <position position="204"/>
    </location>
    <ligand>
        <name>Zn(2+)</name>
        <dbReference type="ChEBI" id="CHEBI:29105"/>
        <label>2</label>
    </ligand>
</feature>
<comment type="subcellular location">
    <subcellularLocation>
        <location evidence="11">Cytoplasm</location>
    </subcellularLocation>
</comment>
<feature type="zinc finger region" description="CR-type" evidence="12">
    <location>
        <begin position="174"/>
        <end position="252"/>
    </location>
</feature>
<dbReference type="GO" id="GO:0031072">
    <property type="term" value="F:heat shock protein binding"/>
    <property type="evidence" value="ECO:0007669"/>
    <property type="project" value="InterPro"/>
</dbReference>
<keyword evidence="4 11" id="KW-0677">Repeat</keyword>
<keyword evidence="3 11" id="KW-0479">Metal-binding</keyword>
<dbReference type="PROSITE" id="PS00636">
    <property type="entry name" value="DNAJ_1"/>
    <property type="match status" value="1"/>
</dbReference>
<dbReference type="SMART" id="SM00271">
    <property type="entry name" value="DnaJ"/>
    <property type="match status" value="1"/>
</dbReference>
<keyword evidence="6 11" id="KW-0862">Zinc</keyword>
<dbReference type="PROSITE" id="PS50076">
    <property type="entry name" value="DNAJ_2"/>
    <property type="match status" value="1"/>
</dbReference>
<sequence>MTQREWLDRDFYAALGVPSTASAEEIKKAYRTLARELHPDANPHNTQVGERFKAVSEAYAVLSDPAKRKDYDRTRRLFRSGAFARKGFRPEAGTTTTTTTTTTTAARAGSGGFDFGDLFGSHSPFTVGDPLGGVGDVLGDLFRRAGTRAASARPRRGRDVETETRLSFREAVAGMVLPLRVSGPMVCTSCHGSGARPGTRQRTCPHCHGVGTRNRNQGGLGFGEPCDDCRGTGSIVDTPCPDCQGAGIGDRTRTISVHVPPGVSDGQRVRLPAQGEPGLAGAPSGDLYVTVRVDPDPVFARSGDDLTVTVPVSFAELALGTVLSVPTLDGQVSVKIPPGAQSGKNFRLRGRGVAHRGAAVGDLLVTVEVAVPPELDHEAAEALRAYARAEETSGFDPRAGWAGKR</sequence>
<evidence type="ECO:0000259" key="13">
    <source>
        <dbReference type="PROSITE" id="PS50076"/>
    </source>
</evidence>
<dbReference type="GO" id="GO:0008270">
    <property type="term" value="F:zinc ion binding"/>
    <property type="evidence" value="ECO:0007669"/>
    <property type="project" value="UniProtKB-UniRule"/>
</dbReference>
<feature type="repeat" description="CXXCXGXG motif" evidence="11">
    <location>
        <begin position="240"/>
        <end position="247"/>
    </location>
</feature>